<comment type="subcellular location">
    <subcellularLocation>
        <location evidence="1">Membrane</location>
    </subcellularLocation>
</comment>
<dbReference type="Proteomes" id="UP000005540">
    <property type="component" value="Unassembled WGS sequence"/>
</dbReference>
<protein>
    <submittedName>
        <fullName evidence="7">ATP synthase F1, delta subunit</fullName>
        <ecNumber evidence="7">3.6.3.14</ecNumber>
    </submittedName>
</protein>
<evidence type="ECO:0000256" key="3">
    <source>
        <dbReference type="ARBA" id="ARBA00022781"/>
    </source>
</evidence>
<feature type="non-terminal residue" evidence="7">
    <location>
        <position position="1"/>
    </location>
</feature>
<dbReference type="GO" id="GO:0046933">
    <property type="term" value="F:proton-transporting ATP synthase activity, rotational mechanism"/>
    <property type="evidence" value="ECO:0007669"/>
    <property type="project" value="InterPro"/>
</dbReference>
<dbReference type="AlphaFoldDB" id="C4FK87"/>
<comment type="caution">
    <text evidence="7">The sequence shown here is derived from an EMBL/GenBank/DDBJ whole genome shotgun (WGS) entry which is preliminary data.</text>
</comment>
<dbReference type="Pfam" id="PF00213">
    <property type="entry name" value="OSCP"/>
    <property type="match status" value="1"/>
</dbReference>
<dbReference type="HAMAP" id="MF_01416">
    <property type="entry name" value="ATP_synth_delta_bact"/>
    <property type="match status" value="1"/>
</dbReference>
<dbReference type="EC" id="3.6.3.14" evidence="7"/>
<dbReference type="Gene3D" id="1.10.520.20">
    <property type="entry name" value="N-terminal domain of the delta subunit of the F1F0-ATP synthase"/>
    <property type="match status" value="1"/>
</dbReference>
<keyword evidence="3" id="KW-0375">Hydrogen ion transport</keyword>
<evidence type="ECO:0000256" key="2">
    <source>
        <dbReference type="ARBA" id="ARBA00022448"/>
    </source>
</evidence>
<reference evidence="7 8" key="1">
    <citation type="submission" date="2009-04" db="EMBL/GenBank/DDBJ databases">
        <authorList>
            <person name="Reysenbach A.-L."/>
            <person name="Heidelberg J.F."/>
            <person name="Nelson W.C."/>
        </authorList>
    </citation>
    <scope>NUCLEOTIDE SEQUENCE [LARGE SCALE GENOMIC DNA]</scope>
    <source>
        <strain evidence="7 8">SS-5</strain>
    </source>
</reference>
<dbReference type="OrthoDB" id="9802471at2"/>
<evidence type="ECO:0000313" key="7">
    <source>
        <dbReference type="EMBL" id="EEP60518.1"/>
    </source>
</evidence>
<dbReference type="PANTHER" id="PTHR11910">
    <property type="entry name" value="ATP SYNTHASE DELTA CHAIN"/>
    <property type="match status" value="1"/>
</dbReference>
<proteinExistence type="inferred from homology"/>
<gene>
    <name evidence="7" type="primary">atpH</name>
    <name evidence="7" type="ORF">SULYE_0987</name>
</gene>
<dbReference type="InterPro" id="IPR026015">
    <property type="entry name" value="ATP_synth_OSCP/delta_N_sf"/>
</dbReference>
<sequence>DKKYLRKVVKEIIAKTDKSEENLLKISSILDILNKLFKENQTFRNIVLNPKASMEDKEKLMEKVLSALGTDAEISKLLIKIVKDKKANIFKELNKVFKFEVEKFFGTVQGEIITAYKIDEALLNEIKSVIESKIGKKVEFTVKEDSSLIGGAVIKAGSYIIDTSVKSYLKRLESTLSRF</sequence>
<dbReference type="PRINTS" id="PR00125">
    <property type="entry name" value="ATPASEDELTA"/>
</dbReference>
<keyword evidence="5" id="KW-0472">Membrane</keyword>
<evidence type="ECO:0000256" key="6">
    <source>
        <dbReference type="ARBA" id="ARBA00023310"/>
    </source>
</evidence>
<evidence type="ECO:0000256" key="4">
    <source>
        <dbReference type="ARBA" id="ARBA00023065"/>
    </source>
</evidence>
<evidence type="ECO:0000256" key="5">
    <source>
        <dbReference type="ARBA" id="ARBA00023136"/>
    </source>
</evidence>
<keyword evidence="4" id="KW-0406">Ion transport</keyword>
<name>C4FK87_9AQUI</name>
<keyword evidence="8" id="KW-1185">Reference proteome</keyword>
<accession>C4FK87</accession>
<dbReference type="NCBIfam" id="TIGR01145">
    <property type="entry name" value="ATP_synt_delta"/>
    <property type="match status" value="1"/>
</dbReference>
<dbReference type="RefSeq" id="WP_007546988.1">
    <property type="nucleotide sequence ID" value="NZ_ABZS01000085.1"/>
</dbReference>
<evidence type="ECO:0000313" key="8">
    <source>
        <dbReference type="Proteomes" id="UP000005540"/>
    </source>
</evidence>
<dbReference type="GO" id="GO:0016020">
    <property type="term" value="C:membrane"/>
    <property type="evidence" value="ECO:0007669"/>
    <property type="project" value="UniProtKB-SubCell"/>
</dbReference>
<dbReference type="SUPFAM" id="SSF47928">
    <property type="entry name" value="N-terminal domain of the delta subunit of the F1F0-ATP synthase"/>
    <property type="match status" value="1"/>
</dbReference>
<dbReference type="GO" id="GO:0016787">
    <property type="term" value="F:hydrolase activity"/>
    <property type="evidence" value="ECO:0007669"/>
    <property type="project" value="UniProtKB-KW"/>
</dbReference>
<dbReference type="InterPro" id="IPR000711">
    <property type="entry name" value="ATPase_OSCP/dsu"/>
</dbReference>
<keyword evidence="2" id="KW-0813">Transport</keyword>
<keyword evidence="7" id="KW-0378">Hydrolase</keyword>
<organism evidence="7 8">
    <name type="scientific">Sulfurihydrogenibium yellowstonense SS-5</name>
    <dbReference type="NCBI Taxonomy" id="432331"/>
    <lineage>
        <taxon>Bacteria</taxon>
        <taxon>Pseudomonadati</taxon>
        <taxon>Aquificota</taxon>
        <taxon>Aquificia</taxon>
        <taxon>Aquificales</taxon>
        <taxon>Hydrogenothermaceae</taxon>
        <taxon>Sulfurihydrogenibium</taxon>
    </lineage>
</organism>
<evidence type="ECO:0000256" key="1">
    <source>
        <dbReference type="ARBA" id="ARBA00004370"/>
    </source>
</evidence>
<dbReference type="EMBL" id="ABZS01000085">
    <property type="protein sequence ID" value="EEP60518.1"/>
    <property type="molecule type" value="Genomic_DNA"/>
</dbReference>
<keyword evidence="6" id="KW-0066">ATP synthesis</keyword>